<accession>A0A368G9N5</accession>
<proteinExistence type="predicted"/>
<sequence>MEAGVQWLTLETVRKSGHKPGTVSILQRKSVTALPPWDLTQRFRVVLLGSQLKPSMIIQLLTKMRSRFWRVTSSLIAKRWTTAG</sequence>
<evidence type="ECO:0000313" key="1">
    <source>
        <dbReference type="EMBL" id="RCN39999.1"/>
    </source>
</evidence>
<dbReference type="EMBL" id="JOJR01000309">
    <property type="protein sequence ID" value="RCN39999.1"/>
    <property type="molecule type" value="Genomic_DNA"/>
</dbReference>
<dbReference type="Proteomes" id="UP000252519">
    <property type="component" value="Unassembled WGS sequence"/>
</dbReference>
<gene>
    <name evidence="1" type="ORF">ANCCAN_14077</name>
</gene>
<organism evidence="1 2">
    <name type="scientific">Ancylostoma caninum</name>
    <name type="common">Dog hookworm</name>
    <dbReference type="NCBI Taxonomy" id="29170"/>
    <lineage>
        <taxon>Eukaryota</taxon>
        <taxon>Metazoa</taxon>
        <taxon>Ecdysozoa</taxon>
        <taxon>Nematoda</taxon>
        <taxon>Chromadorea</taxon>
        <taxon>Rhabditida</taxon>
        <taxon>Rhabditina</taxon>
        <taxon>Rhabditomorpha</taxon>
        <taxon>Strongyloidea</taxon>
        <taxon>Ancylostomatidae</taxon>
        <taxon>Ancylostomatinae</taxon>
        <taxon>Ancylostoma</taxon>
    </lineage>
</organism>
<reference evidence="1 2" key="1">
    <citation type="submission" date="2014-10" db="EMBL/GenBank/DDBJ databases">
        <title>Draft genome of the hookworm Ancylostoma caninum.</title>
        <authorList>
            <person name="Mitreva M."/>
        </authorList>
    </citation>
    <scope>NUCLEOTIDE SEQUENCE [LARGE SCALE GENOMIC DNA]</scope>
    <source>
        <strain evidence="1 2">Baltimore</strain>
    </source>
</reference>
<comment type="caution">
    <text evidence="1">The sequence shown here is derived from an EMBL/GenBank/DDBJ whole genome shotgun (WGS) entry which is preliminary data.</text>
</comment>
<protein>
    <submittedName>
        <fullName evidence="1">Uncharacterized protein</fullName>
    </submittedName>
</protein>
<evidence type="ECO:0000313" key="2">
    <source>
        <dbReference type="Proteomes" id="UP000252519"/>
    </source>
</evidence>
<name>A0A368G9N5_ANCCA</name>
<keyword evidence="2" id="KW-1185">Reference proteome</keyword>
<dbReference type="AlphaFoldDB" id="A0A368G9N5"/>